<dbReference type="InterPro" id="IPR012340">
    <property type="entry name" value="NA-bd_OB-fold"/>
</dbReference>
<dbReference type="Pfam" id="PF01176">
    <property type="entry name" value="eIF-1a"/>
    <property type="match status" value="1"/>
</dbReference>
<evidence type="ECO:0000259" key="5">
    <source>
        <dbReference type="PROSITE" id="PS50832"/>
    </source>
</evidence>
<dbReference type="SMART" id="SM00652">
    <property type="entry name" value="eIF1a"/>
    <property type="match status" value="1"/>
</dbReference>
<dbReference type="Proteomes" id="UP000226712">
    <property type="component" value="Unassembled WGS sequence"/>
</dbReference>
<dbReference type="InterPro" id="IPR001253">
    <property type="entry name" value="TIF_eIF-1A"/>
</dbReference>
<evidence type="ECO:0000313" key="6">
    <source>
        <dbReference type="EMBL" id="MAG18148.1"/>
    </source>
</evidence>
<dbReference type="HAMAP" id="MF_00216">
    <property type="entry name" value="aIF_1A"/>
    <property type="match status" value="1"/>
</dbReference>
<keyword evidence="2 3" id="KW-0396">Initiation factor</keyword>
<dbReference type="InterPro" id="IPR006196">
    <property type="entry name" value="RNA-binding_domain_S1_IF1"/>
</dbReference>
<dbReference type="GO" id="GO:0003723">
    <property type="term" value="F:RNA binding"/>
    <property type="evidence" value="ECO:0007669"/>
    <property type="project" value="InterPro"/>
</dbReference>
<reference evidence="7" key="1">
    <citation type="submission" date="2017-09" db="EMBL/GenBank/DDBJ databases">
        <title>The Reconstruction of 2,631 Draft Metagenome-Assembled Genomes from the Global Oceans.</title>
        <authorList>
            <person name="Tully B.J."/>
            <person name="Graham E.D."/>
            <person name="Heidelberg J.F."/>
        </authorList>
    </citation>
    <scope>NUCLEOTIDE SEQUENCE [LARGE SCALE GENOMIC DNA]</scope>
</reference>
<feature type="domain" description="S1-like" evidence="5">
    <location>
        <begin position="17"/>
        <end position="91"/>
    </location>
</feature>
<dbReference type="NCBIfam" id="TIGR00523">
    <property type="entry name" value="eIF-1A"/>
    <property type="match status" value="1"/>
</dbReference>
<evidence type="ECO:0000313" key="7">
    <source>
        <dbReference type="Proteomes" id="UP000226712"/>
    </source>
</evidence>
<evidence type="ECO:0000256" key="4">
    <source>
        <dbReference type="RuleBase" id="RU004364"/>
    </source>
</evidence>
<dbReference type="PROSITE" id="PS50832">
    <property type="entry name" value="S1_IF1_TYPE"/>
    <property type="match status" value="1"/>
</dbReference>
<sequence length="109" mass="12874">MSKKDAAAAENQQAQLRRIKLPKRENLEMFGMVIQRQGGDQIKVLCEDGQERSCRITGKMRKRTWMRDRDVVIIRLWDFQPSKADIVWRYIGFQTEHLKRKGFLGKLPV</sequence>
<comment type="caution">
    <text evidence="6">The sequence shown here is derived from an EMBL/GenBank/DDBJ whole genome shotgun (WGS) entry which is preliminary data.</text>
</comment>
<evidence type="ECO:0000256" key="1">
    <source>
        <dbReference type="ARBA" id="ARBA00025502"/>
    </source>
</evidence>
<dbReference type="NCBIfam" id="NF003084">
    <property type="entry name" value="PRK04012.1-3"/>
    <property type="match status" value="1"/>
</dbReference>
<gene>
    <name evidence="6" type="primary">eif1A</name>
    <name evidence="2" type="synonym">eif1a</name>
    <name evidence="6" type="ORF">CL944_01605</name>
</gene>
<dbReference type="CDD" id="cd05793">
    <property type="entry name" value="S1_IF1A"/>
    <property type="match status" value="1"/>
</dbReference>
<dbReference type="PANTHER" id="PTHR21668">
    <property type="entry name" value="EIF-1A"/>
    <property type="match status" value="1"/>
</dbReference>
<evidence type="ECO:0000256" key="2">
    <source>
        <dbReference type="HAMAP-Rule" id="MF_00216"/>
    </source>
</evidence>
<accession>A0A2D6LPX0</accession>
<protein>
    <recommendedName>
        <fullName evidence="2">Translation initiation factor 1A</fullName>
        <shortName evidence="2">aIF-1A</shortName>
    </recommendedName>
</protein>
<dbReference type="SUPFAM" id="SSF50249">
    <property type="entry name" value="Nucleic acid-binding proteins"/>
    <property type="match status" value="1"/>
</dbReference>
<dbReference type="AlphaFoldDB" id="A0A2D6LPX0"/>
<evidence type="ECO:0000256" key="3">
    <source>
        <dbReference type="PROSITE-ProRule" id="PRU00181"/>
    </source>
</evidence>
<keyword evidence="2 3" id="KW-0648">Protein biosynthesis</keyword>
<comment type="function">
    <text evidence="1 2">Seems to be required for maximal rate of protein biosynthesis. Enhances ribosome dissociation into subunits and stabilizes the binding of the initiator Met-tRNA(I) to 40 S ribosomal subunits.</text>
</comment>
<dbReference type="NCBIfam" id="NF003085">
    <property type="entry name" value="PRK04012.1-5"/>
    <property type="match status" value="1"/>
</dbReference>
<comment type="similarity">
    <text evidence="2 4">Belongs to the eIF-1A family.</text>
</comment>
<dbReference type="Gene3D" id="2.40.50.140">
    <property type="entry name" value="Nucleic acid-binding proteins"/>
    <property type="match status" value="1"/>
</dbReference>
<name>A0A2D6LPX0_9ARCH</name>
<proteinExistence type="inferred from homology"/>
<organism evidence="6 7">
    <name type="scientific">Candidatus Iainarchaeum sp</name>
    <dbReference type="NCBI Taxonomy" id="3101447"/>
    <lineage>
        <taxon>Archaea</taxon>
        <taxon>Candidatus Iainarchaeota</taxon>
        <taxon>Candidatus Iainarchaeia</taxon>
        <taxon>Candidatus Iainarchaeales</taxon>
        <taxon>Candidatus Iainarchaeaceae</taxon>
        <taxon>Candidatus Iainarchaeum</taxon>
    </lineage>
</organism>
<dbReference type="EMBL" id="NZBD01000009">
    <property type="protein sequence ID" value="MAG18148.1"/>
    <property type="molecule type" value="Genomic_DNA"/>
</dbReference>
<dbReference type="GO" id="GO:0003743">
    <property type="term" value="F:translation initiation factor activity"/>
    <property type="evidence" value="ECO:0007669"/>
    <property type="project" value="UniProtKB-UniRule"/>
</dbReference>